<proteinExistence type="predicted"/>
<name>A0A3P6TFI0_LITSI</name>
<sequence>MESEQVISEKLWGRSWCSPPLIVACLIIGNAALIVAIIIVGIYFGKEVSYRSEKEFLLELQRIYDTAICSLFGVAMFCTITSSVGLAVQLKVMKDTVDHNTQQVNQQRHEYEKSVRRFARDAFLVRKYYENGRATLKPAEVLSVQQAVSKYNEMKEERNVSVAIREISKHLTMLNKMKATTDQPAEKQLDSKFVETQRLRTQGESSEMLKGSEVGERSGRVDLTQRSVKGEKSLVIAEKTKRSVIKPTTIAAAVTFEHKKSIPSQKSRNFQSLSARTTSQISRTTQAEGTQSLSYHTSQRDAHQTSTESESDAKMARLSKSSRTALSMHDQMQGQKEGERNDKG</sequence>
<dbReference type="Proteomes" id="UP000277928">
    <property type="component" value="Unassembled WGS sequence"/>
</dbReference>
<feature type="compositionally biased region" description="Polar residues" evidence="1">
    <location>
        <begin position="262"/>
        <end position="297"/>
    </location>
</feature>
<accession>A0A3P6TFI0</accession>
<feature type="region of interest" description="Disordered" evidence="1">
    <location>
        <begin position="260"/>
        <end position="344"/>
    </location>
</feature>
<feature type="transmembrane region" description="Helical" evidence="2">
    <location>
        <begin position="21"/>
        <end position="44"/>
    </location>
</feature>
<protein>
    <submittedName>
        <fullName evidence="3">Uncharacterized protein</fullName>
    </submittedName>
</protein>
<evidence type="ECO:0000256" key="1">
    <source>
        <dbReference type="SAM" id="MobiDB-lite"/>
    </source>
</evidence>
<keyword evidence="4" id="KW-1185">Reference proteome</keyword>
<evidence type="ECO:0000313" key="3">
    <source>
        <dbReference type="EMBL" id="VDK77960.1"/>
    </source>
</evidence>
<dbReference type="OrthoDB" id="5868638at2759"/>
<keyword evidence="2" id="KW-0812">Transmembrane</keyword>
<gene>
    <name evidence="3" type="ORF">NLS_LOCUS3886</name>
</gene>
<keyword evidence="2" id="KW-1133">Transmembrane helix</keyword>
<feature type="transmembrane region" description="Helical" evidence="2">
    <location>
        <begin position="64"/>
        <end position="88"/>
    </location>
</feature>
<feature type="compositionally biased region" description="Polar residues" evidence="1">
    <location>
        <begin position="319"/>
        <end position="334"/>
    </location>
</feature>
<organism evidence="3 4">
    <name type="scientific">Litomosoides sigmodontis</name>
    <name type="common">Filarial nematode worm</name>
    <dbReference type="NCBI Taxonomy" id="42156"/>
    <lineage>
        <taxon>Eukaryota</taxon>
        <taxon>Metazoa</taxon>
        <taxon>Ecdysozoa</taxon>
        <taxon>Nematoda</taxon>
        <taxon>Chromadorea</taxon>
        <taxon>Rhabditida</taxon>
        <taxon>Spirurina</taxon>
        <taxon>Spiruromorpha</taxon>
        <taxon>Filarioidea</taxon>
        <taxon>Onchocercidae</taxon>
        <taxon>Litomosoides</taxon>
    </lineage>
</organism>
<dbReference type="OMA" id="ISFGMRL"/>
<reference evidence="3 4" key="1">
    <citation type="submission" date="2018-08" db="EMBL/GenBank/DDBJ databases">
        <authorList>
            <person name="Laetsch R D."/>
            <person name="Stevens L."/>
            <person name="Kumar S."/>
            <person name="Blaxter L. M."/>
        </authorList>
    </citation>
    <scope>NUCLEOTIDE SEQUENCE [LARGE SCALE GENOMIC DNA]</scope>
</reference>
<dbReference type="AlphaFoldDB" id="A0A3P6TFI0"/>
<evidence type="ECO:0000256" key="2">
    <source>
        <dbReference type="SAM" id="Phobius"/>
    </source>
</evidence>
<keyword evidence="2" id="KW-0472">Membrane</keyword>
<evidence type="ECO:0000313" key="4">
    <source>
        <dbReference type="Proteomes" id="UP000277928"/>
    </source>
</evidence>
<dbReference type="EMBL" id="UYRX01000227">
    <property type="protein sequence ID" value="VDK77960.1"/>
    <property type="molecule type" value="Genomic_DNA"/>
</dbReference>